<dbReference type="SUPFAM" id="SSF144083">
    <property type="entry name" value="Magnesium transport protein CorA, transmembrane region"/>
    <property type="match status" value="1"/>
</dbReference>
<comment type="caution">
    <text evidence="6">The sequence shown here is derived from an EMBL/GenBank/DDBJ whole genome shotgun (WGS) entry which is preliminary data.</text>
</comment>
<reference evidence="6 7" key="1">
    <citation type="journal article" date="2018" name="IMA Fungus">
        <title>IMA Genome-F 9: Draft genome sequence of Annulohypoxylon stygium, Aspergillus mulundensis, Berkeleyomyces basicola (syn. Thielaviopsis basicola), Ceratocystis smalleyi, two Cercospora beticola strains, Coleophoma cylindrospora, Fusarium fracticaudum, Phialophora cf. hyalina, and Morchella septimelata.</title>
        <authorList>
            <person name="Wingfield B.D."/>
            <person name="Bills G.F."/>
            <person name="Dong Y."/>
            <person name="Huang W."/>
            <person name="Nel W.J."/>
            <person name="Swalarsk-Parry B.S."/>
            <person name="Vaghefi N."/>
            <person name="Wilken P.M."/>
            <person name="An Z."/>
            <person name="de Beer Z.W."/>
            <person name="De Vos L."/>
            <person name="Chen L."/>
            <person name="Duong T.A."/>
            <person name="Gao Y."/>
            <person name="Hammerbacher A."/>
            <person name="Kikkert J.R."/>
            <person name="Li Y."/>
            <person name="Li H."/>
            <person name="Li K."/>
            <person name="Li Q."/>
            <person name="Liu X."/>
            <person name="Ma X."/>
            <person name="Naidoo K."/>
            <person name="Pethybridge S.J."/>
            <person name="Sun J."/>
            <person name="Steenkamp E.T."/>
            <person name="van der Nest M.A."/>
            <person name="van Wyk S."/>
            <person name="Wingfield M.J."/>
            <person name="Xiong C."/>
            <person name="Yue Q."/>
            <person name="Zhang X."/>
        </authorList>
    </citation>
    <scope>NUCLEOTIDE SEQUENCE [LARGE SCALE GENOMIC DNA]</scope>
    <source>
        <strain evidence="6 7">DSM 5745</strain>
    </source>
</reference>
<feature type="transmembrane region" description="Helical" evidence="5">
    <location>
        <begin position="315"/>
        <end position="336"/>
    </location>
</feature>
<dbReference type="InterPro" id="IPR002523">
    <property type="entry name" value="MgTranspt_CorA/ZnTranspt_ZntB"/>
</dbReference>
<name>A0A3D8QMA7_9EURO</name>
<organism evidence="6 7">
    <name type="scientific">Aspergillus mulundensis</name>
    <dbReference type="NCBI Taxonomy" id="1810919"/>
    <lineage>
        <taxon>Eukaryota</taxon>
        <taxon>Fungi</taxon>
        <taxon>Dikarya</taxon>
        <taxon>Ascomycota</taxon>
        <taxon>Pezizomycotina</taxon>
        <taxon>Eurotiomycetes</taxon>
        <taxon>Eurotiomycetidae</taxon>
        <taxon>Eurotiales</taxon>
        <taxon>Aspergillaceae</taxon>
        <taxon>Aspergillus</taxon>
        <taxon>Aspergillus subgen. Nidulantes</taxon>
    </lineage>
</organism>
<dbReference type="RefSeq" id="XP_026599121.1">
    <property type="nucleotide sequence ID" value="XM_026752059.1"/>
</dbReference>
<dbReference type="EMBL" id="PVWQ01000015">
    <property type="protein sequence ID" value="RDW62932.1"/>
    <property type="molecule type" value="Genomic_DNA"/>
</dbReference>
<dbReference type="AlphaFoldDB" id="A0A3D8QMA7"/>
<dbReference type="OrthoDB" id="5396681at2759"/>
<protein>
    <recommendedName>
        <fullName evidence="8">CorA family metal ion transporter</fullName>
    </recommendedName>
</protein>
<dbReference type="GO" id="GO:0016020">
    <property type="term" value="C:membrane"/>
    <property type="evidence" value="ECO:0007669"/>
    <property type="project" value="UniProtKB-SubCell"/>
</dbReference>
<evidence type="ECO:0000313" key="6">
    <source>
        <dbReference type="EMBL" id="RDW62932.1"/>
    </source>
</evidence>
<keyword evidence="7" id="KW-1185">Reference proteome</keyword>
<proteinExistence type="predicted"/>
<evidence type="ECO:0000256" key="3">
    <source>
        <dbReference type="ARBA" id="ARBA00022989"/>
    </source>
</evidence>
<accession>A0A3D8QMA7</accession>
<sequence>MQKLIDAYNIDDSFFDHVVSFGDKPRTSDAGHGGMTVREGEDGSFDMQYRFTYPESYKVRGSTKFTKRQISVFHRYSVSGAGTLWIFLNARPNSELQSRLEKVLTISREDVTPDWFSLHLLVFATYLGNWRGSLQHLGETIEEAADIALTMDLSELKIVSENESLVRLLHPQYLGSTLKPLSSELETTLITIRKLAVVNEQFLSKNIATDTQHRKLANATAYYTSTLEGHLKSVDALGQRVQDFSSFLATALTLNSQTRMLQLADASVEDNANVFVVTIVSLFYLPASFVATFLGMNLFDFDGPDDGDFATSKKFWIFFAATVPLTCLTVGFWYILTGRRERARKQPKPGS</sequence>
<evidence type="ECO:0008006" key="8">
    <source>
        <dbReference type="Google" id="ProtNLM"/>
    </source>
</evidence>
<dbReference type="STRING" id="1810919.A0A3D8QMA7"/>
<keyword evidence="4 5" id="KW-0472">Membrane</keyword>
<dbReference type="GeneID" id="38120413"/>
<evidence type="ECO:0000313" key="7">
    <source>
        <dbReference type="Proteomes" id="UP000256690"/>
    </source>
</evidence>
<dbReference type="Proteomes" id="UP000256690">
    <property type="component" value="Unassembled WGS sequence"/>
</dbReference>
<evidence type="ECO:0000256" key="2">
    <source>
        <dbReference type="ARBA" id="ARBA00022692"/>
    </source>
</evidence>
<evidence type="ECO:0000256" key="5">
    <source>
        <dbReference type="SAM" id="Phobius"/>
    </source>
</evidence>
<keyword evidence="2 5" id="KW-0812">Transmembrane</keyword>
<dbReference type="Gene3D" id="1.20.58.340">
    <property type="entry name" value="Magnesium transport protein CorA, transmembrane region"/>
    <property type="match status" value="1"/>
</dbReference>
<evidence type="ECO:0000256" key="1">
    <source>
        <dbReference type="ARBA" id="ARBA00004141"/>
    </source>
</evidence>
<keyword evidence="3 5" id="KW-1133">Transmembrane helix</keyword>
<gene>
    <name evidence="6" type="ORF">DSM5745_10043</name>
</gene>
<evidence type="ECO:0000256" key="4">
    <source>
        <dbReference type="ARBA" id="ARBA00023136"/>
    </source>
</evidence>
<dbReference type="Pfam" id="PF01544">
    <property type="entry name" value="CorA"/>
    <property type="match status" value="1"/>
</dbReference>
<feature type="transmembrane region" description="Helical" evidence="5">
    <location>
        <begin position="274"/>
        <end position="295"/>
    </location>
</feature>
<comment type="subcellular location">
    <subcellularLocation>
        <location evidence="1">Membrane</location>
        <topology evidence="1">Multi-pass membrane protein</topology>
    </subcellularLocation>
</comment>
<dbReference type="InterPro" id="IPR045863">
    <property type="entry name" value="CorA_TM1_TM2"/>
</dbReference>
<dbReference type="GO" id="GO:0046873">
    <property type="term" value="F:metal ion transmembrane transporter activity"/>
    <property type="evidence" value="ECO:0007669"/>
    <property type="project" value="InterPro"/>
</dbReference>